<evidence type="ECO:0000256" key="1">
    <source>
        <dbReference type="ARBA" id="ARBA00022490"/>
    </source>
</evidence>
<evidence type="ECO:0000256" key="5">
    <source>
        <dbReference type="HAMAP-Rule" id="MF_00014"/>
    </source>
</evidence>
<dbReference type="Proteomes" id="UP000009877">
    <property type="component" value="Unassembled WGS sequence"/>
</dbReference>
<dbReference type="GO" id="GO:0006364">
    <property type="term" value="P:rRNA processing"/>
    <property type="evidence" value="ECO:0007669"/>
    <property type="project" value="UniProtKB-UniRule"/>
</dbReference>
<comment type="similarity">
    <text evidence="5">Belongs to the RimM family.</text>
</comment>
<dbReference type="InterPro" id="IPR056792">
    <property type="entry name" value="PRC_RimM"/>
</dbReference>
<evidence type="ECO:0000256" key="6">
    <source>
        <dbReference type="SAM" id="MobiDB-lite"/>
    </source>
</evidence>
<dbReference type="Pfam" id="PF24986">
    <property type="entry name" value="PRC_RimM"/>
    <property type="match status" value="1"/>
</dbReference>
<gene>
    <name evidence="5" type="primary">rimM</name>
    <name evidence="9" type="ORF">C884_00662</name>
</gene>
<dbReference type="SUPFAM" id="SSF50346">
    <property type="entry name" value="PRC-barrel domain"/>
    <property type="match status" value="1"/>
</dbReference>
<evidence type="ECO:0000256" key="2">
    <source>
        <dbReference type="ARBA" id="ARBA00022517"/>
    </source>
</evidence>
<dbReference type="PANTHER" id="PTHR33692">
    <property type="entry name" value="RIBOSOME MATURATION FACTOR RIMM"/>
    <property type="match status" value="1"/>
</dbReference>
<feature type="region of interest" description="Disordered" evidence="6">
    <location>
        <begin position="181"/>
        <end position="223"/>
    </location>
</feature>
<feature type="domain" description="RimM N-terminal" evidence="7">
    <location>
        <begin position="4"/>
        <end position="93"/>
    </location>
</feature>
<feature type="domain" description="Ribosome maturation factor RimM PRC barrel" evidence="8">
    <location>
        <begin position="122"/>
        <end position="183"/>
    </location>
</feature>
<evidence type="ECO:0000313" key="9">
    <source>
        <dbReference type="EMBL" id="EME36183.1"/>
    </source>
</evidence>
<dbReference type="NCBIfam" id="TIGR02273">
    <property type="entry name" value="16S_RimM"/>
    <property type="match status" value="1"/>
</dbReference>
<organism evidence="9 10">
    <name type="scientific">Kocuria palustris PEL</name>
    <dbReference type="NCBI Taxonomy" id="1236550"/>
    <lineage>
        <taxon>Bacteria</taxon>
        <taxon>Bacillati</taxon>
        <taxon>Actinomycetota</taxon>
        <taxon>Actinomycetes</taxon>
        <taxon>Micrococcales</taxon>
        <taxon>Micrococcaceae</taxon>
        <taxon>Kocuria</taxon>
    </lineage>
</organism>
<dbReference type="InterPro" id="IPR009000">
    <property type="entry name" value="Transl_B-barrel_sf"/>
</dbReference>
<dbReference type="HAMAP" id="MF_00014">
    <property type="entry name" value="Ribosome_mat_RimM"/>
    <property type="match status" value="1"/>
</dbReference>
<dbReference type="InterPro" id="IPR002676">
    <property type="entry name" value="RimM_N"/>
</dbReference>
<keyword evidence="1 5" id="KW-0963">Cytoplasm</keyword>
<dbReference type="GO" id="GO:0043022">
    <property type="term" value="F:ribosome binding"/>
    <property type="evidence" value="ECO:0007669"/>
    <property type="project" value="InterPro"/>
</dbReference>
<dbReference type="GO" id="GO:0005840">
    <property type="term" value="C:ribosome"/>
    <property type="evidence" value="ECO:0007669"/>
    <property type="project" value="InterPro"/>
</dbReference>
<dbReference type="GO" id="GO:0005737">
    <property type="term" value="C:cytoplasm"/>
    <property type="evidence" value="ECO:0007669"/>
    <property type="project" value="UniProtKB-SubCell"/>
</dbReference>
<dbReference type="InterPro" id="IPR011961">
    <property type="entry name" value="RimM"/>
</dbReference>
<comment type="function">
    <text evidence="5">An accessory protein needed during the final step in the assembly of 30S ribosomal subunit, possibly for assembly of the head region. Essential for efficient processing of 16S rRNA. May be needed both before and after RbfA during the maturation of 16S rRNA. It has affinity for free ribosomal 30S subunits but not for 70S ribosomes.</text>
</comment>
<sequence length="223" mass="23970">MKVQVARIGKPHGIRGEVTVQLFTDDPQGRCAPGAVLQLEAATDRAARLAPTGTLEISSARWNKSVMVLGFTSVKDRNAAELLRESRLWAESEDDDQDDDAWYEHELLGLDVVLAAELERAEAEGREPAAVGRVTGLRTLPAQDLLELELADGQEGLVPFVEQIVLEVDPDAARVVIDPPPGLLDLEASQGTEGEAAERAAETGEPADLSGVELPGHTQDQRP</sequence>
<dbReference type="Gene3D" id="2.40.30.60">
    <property type="entry name" value="RimM"/>
    <property type="match status" value="1"/>
</dbReference>
<dbReference type="PANTHER" id="PTHR33692:SF1">
    <property type="entry name" value="RIBOSOME MATURATION FACTOR RIMM"/>
    <property type="match status" value="1"/>
</dbReference>
<keyword evidence="4 5" id="KW-0143">Chaperone</keyword>
<comment type="domain">
    <text evidence="5">The PRC barrel domain binds ribosomal protein uS19.</text>
</comment>
<protein>
    <recommendedName>
        <fullName evidence="5">Ribosome maturation factor RimM</fullName>
    </recommendedName>
</protein>
<keyword evidence="10" id="KW-1185">Reference proteome</keyword>
<proteinExistence type="inferred from homology"/>
<name>M2XTP3_9MICC</name>
<dbReference type="Pfam" id="PF01782">
    <property type="entry name" value="RimM"/>
    <property type="match status" value="1"/>
</dbReference>
<dbReference type="InterPro" id="IPR036976">
    <property type="entry name" value="RimM_N_sf"/>
</dbReference>
<evidence type="ECO:0000256" key="3">
    <source>
        <dbReference type="ARBA" id="ARBA00022552"/>
    </source>
</evidence>
<dbReference type="RefSeq" id="WP_006215085.1">
    <property type="nucleotide sequence ID" value="NZ_ANHZ02000017.1"/>
</dbReference>
<keyword evidence="2 5" id="KW-0690">Ribosome biogenesis</keyword>
<dbReference type="Gene3D" id="2.30.30.240">
    <property type="entry name" value="PRC-barrel domain"/>
    <property type="match status" value="1"/>
</dbReference>
<evidence type="ECO:0000256" key="4">
    <source>
        <dbReference type="ARBA" id="ARBA00023186"/>
    </source>
</evidence>
<dbReference type="SUPFAM" id="SSF50447">
    <property type="entry name" value="Translation proteins"/>
    <property type="match status" value="1"/>
</dbReference>
<evidence type="ECO:0000259" key="7">
    <source>
        <dbReference type="Pfam" id="PF01782"/>
    </source>
</evidence>
<evidence type="ECO:0000259" key="8">
    <source>
        <dbReference type="Pfam" id="PF24986"/>
    </source>
</evidence>
<dbReference type="InterPro" id="IPR011033">
    <property type="entry name" value="PRC_barrel-like_sf"/>
</dbReference>
<comment type="subunit">
    <text evidence="5">Binds ribosomal protein uS19.</text>
</comment>
<keyword evidence="3 5" id="KW-0698">rRNA processing</keyword>
<dbReference type="EMBL" id="ANHZ02000017">
    <property type="protein sequence ID" value="EME36183.1"/>
    <property type="molecule type" value="Genomic_DNA"/>
</dbReference>
<dbReference type="GO" id="GO:0042274">
    <property type="term" value="P:ribosomal small subunit biogenesis"/>
    <property type="evidence" value="ECO:0007669"/>
    <property type="project" value="UniProtKB-UniRule"/>
</dbReference>
<evidence type="ECO:0000313" key="10">
    <source>
        <dbReference type="Proteomes" id="UP000009877"/>
    </source>
</evidence>
<accession>M2XTP3</accession>
<reference evidence="9 10" key="1">
    <citation type="journal article" date="2014" name="Genome Announc.">
        <title>Draft Genome Sequence of Kocuria palustris PEL.</title>
        <authorList>
            <person name="Sharma G."/>
            <person name="Khatri I."/>
            <person name="Subramanian S."/>
        </authorList>
    </citation>
    <scope>NUCLEOTIDE SEQUENCE [LARGE SCALE GENOMIC DNA]</scope>
    <source>
        <strain evidence="9 10">PEL</strain>
    </source>
</reference>
<dbReference type="AlphaFoldDB" id="M2XTP3"/>
<dbReference type="STRING" id="71999.KPaMU14_04635"/>
<comment type="subcellular location">
    <subcellularLocation>
        <location evidence="5">Cytoplasm</location>
    </subcellularLocation>
</comment>
<comment type="caution">
    <text evidence="9">The sequence shown here is derived from an EMBL/GenBank/DDBJ whole genome shotgun (WGS) entry which is preliminary data.</text>
</comment>